<dbReference type="GO" id="GO:0016787">
    <property type="term" value="F:hydrolase activity"/>
    <property type="evidence" value="ECO:0007669"/>
    <property type="project" value="UniProtKB-KW"/>
</dbReference>
<dbReference type="AlphaFoldDB" id="A0A1M5BI23"/>
<dbReference type="Pfam" id="PF00565">
    <property type="entry name" value="SNase"/>
    <property type="match status" value="1"/>
</dbReference>
<keyword evidence="7" id="KW-1185">Reference proteome</keyword>
<sequence>MRIGDRLFGSIQSELEQLKTQLELRPTSLDEFEQYKDVKVKQIVKVIDGDTIRVMLEDHTQVRIRLLMIDTPELRPGGQQLYAMNAMNFVKTKLRQGKEITIRRDEQMWDHYHRLLVYLYIDGELIQESLLKAGLARTCDLNGKNNEMVKRFILWESEAAQSRKKIWGINGYVLPSRGFNDEMKKKNRRGKRGKKKSSQTNW</sequence>
<dbReference type="SUPFAM" id="SSF50199">
    <property type="entry name" value="Staphylococcal nuclease"/>
    <property type="match status" value="1"/>
</dbReference>
<dbReference type="PROSITE" id="PS50830">
    <property type="entry name" value="TNASE_3"/>
    <property type="match status" value="1"/>
</dbReference>
<evidence type="ECO:0000313" key="6">
    <source>
        <dbReference type="EMBL" id="SHF41937.1"/>
    </source>
</evidence>
<dbReference type="PANTHER" id="PTHR12302:SF3">
    <property type="entry name" value="SERINE_THREONINE-PROTEIN KINASE 31"/>
    <property type="match status" value="1"/>
</dbReference>
<keyword evidence="2 6" id="KW-0255">Endonuclease</keyword>
<evidence type="ECO:0000256" key="1">
    <source>
        <dbReference type="ARBA" id="ARBA00022722"/>
    </source>
</evidence>
<dbReference type="Proteomes" id="UP000184476">
    <property type="component" value="Unassembled WGS sequence"/>
</dbReference>
<dbReference type="GO" id="GO:0003676">
    <property type="term" value="F:nucleic acid binding"/>
    <property type="evidence" value="ECO:0007669"/>
    <property type="project" value="InterPro"/>
</dbReference>
<dbReference type="SMART" id="SM00318">
    <property type="entry name" value="SNc"/>
    <property type="match status" value="1"/>
</dbReference>
<dbReference type="Gene3D" id="2.40.50.90">
    <property type="match status" value="1"/>
</dbReference>
<name>A0A1M5BI23_9BACL</name>
<gene>
    <name evidence="6" type="ORF">SAMN05444392_1243</name>
</gene>
<dbReference type="InterPro" id="IPR016071">
    <property type="entry name" value="Staphylococal_nuclease_OB-fold"/>
</dbReference>
<dbReference type="GO" id="GO:0004519">
    <property type="term" value="F:endonuclease activity"/>
    <property type="evidence" value="ECO:0007669"/>
    <property type="project" value="UniProtKB-KW"/>
</dbReference>
<dbReference type="InterPro" id="IPR002071">
    <property type="entry name" value="Thermonucl_AS"/>
</dbReference>
<dbReference type="STRING" id="112248.SAMN05444392_1243"/>
<keyword evidence="3" id="KW-0378">Hydrolase</keyword>
<feature type="domain" description="TNase-like" evidence="5">
    <location>
        <begin position="43"/>
        <end position="169"/>
    </location>
</feature>
<evidence type="ECO:0000256" key="3">
    <source>
        <dbReference type="ARBA" id="ARBA00022801"/>
    </source>
</evidence>
<dbReference type="InterPro" id="IPR035437">
    <property type="entry name" value="SNase_OB-fold_sf"/>
</dbReference>
<dbReference type="PANTHER" id="PTHR12302">
    <property type="entry name" value="EBNA2 BINDING PROTEIN P100"/>
    <property type="match status" value="1"/>
</dbReference>
<protein>
    <submittedName>
        <fullName evidence="6">Endonuclease YncB, thermonuclease family</fullName>
    </submittedName>
</protein>
<dbReference type="PROSITE" id="PS01123">
    <property type="entry name" value="TNASE_1"/>
    <property type="match status" value="1"/>
</dbReference>
<dbReference type="RefSeq" id="WP_073158565.1">
    <property type="nucleotide sequence ID" value="NZ_FQVL01000024.1"/>
</dbReference>
<evidence type="ECO:0000313" key="7">
    <source>
        <dbReference type="Proteomes" id="UP000184476"/>
    </source>
</evidence>
<feature type="compositionally biased region" description="Basic residues" evidence="4">
    <location>
        <begin position="185"/>
        <end position="202"/>
    </location>
</feature>
<dbReference type="EMBL" id="FQVL01000024">
    <property type="protein sequence ID" value="SHF41937.1"/>
    <property type="molecule type" value="Genomic_DNA"/>
</dbReference>
<evidence type="ECO:0000259" key="5">
    <source>
        <dbReference type="PROSITE" id="PS50830"/>
    </source>
</evidence>
<organism evidence="6 7">
    <name type="scientific">Seinonella peptonophila</name>
    <dbReference type="NCBI Taxonomy" id="112248"/>
    <lineage>
        <taxon>Bacteria</taxon>
        <taxon>Bacillati</taxon>
        <taxon>Bacillota</taxon>
        <taxon>Bacilli</taxon>
        <taxon>Bacillales</taxon>
        <taxon>Thermoactinomycetaceae</taxon>
        <taxon>Seinonella</taxon>
    </lineage>
</organism>
<reference evidence="6 7" key="1">
    <citation type="submission" date="2016-11" db="EMBL/GenBank/DDBJ databases">
        <authorList>
            <person name="Jaros S."/>
            <person name="Januszkiewicz K."/>
            <person name="Wedrychowicz H."/>
        </authorList>
    </citation>
    <scope>NUCLEOTIDE SEQUENCE [LARGE SCALE GENOMIC DNA]</scope>
    <source>
        <strain evidence="6 7">DSM 44666</strain>
    </source>
</reference>
<keyword evidence="1" id="KW-0540">Nuclease</keyword>
<dbReference type="OrthoDB" id="4376109at2"/>
<evidence type="ECO:0000256" key="4">
    <source>
        <dbReference type="SAM" id="MobiDB-lite"/>
    </source>
</evidence>
<proteinExistence type="predicted"/>
<feature type="region of interest" description="Disordered" evidence="4">
    <location>
        <begin position="180"/>
        <end position="202"/>
    </location>
</feature>
<accession>A0A1M5BI23</accession>
<evidence type="ECO:0000256" key="2">
    <source>
        <dbReference type="ARBA" id="ARBA00022759"/>
    </source>
</evidence>